<dbReference type="GO" id="GO:0005524">
    <property type="term" value="F:ATP binding"/>
    <property type="evidence" value="ECO:0007669"/>
    <property type="project" value="UniProtKB-UniRule"/>
</dbReference>
<feature type="domain" description="ATP-grasp" evidence="2">
    <location>
        <begin position="145"/>
        <end position="348"/>
    </location>
</feature>
<keyword evidence="1" id="KW-0067">ATP-binding</keyword>
<gene>
    <name evidence="3" type="ORF">Ga0074812_13068</name>
</gene>
<dbReference type="InterPro" id="IPR011761">
    <property type="entry name" value="ATP-grasp"/>
</dbReference>
<dbReference type="Proteomes" id="UP000198802">
    <property type="component" value="Unassembled WGS sequence"/>
</dbReference>
<evidence type="ECO:0000256" key="1">
    <source>
        <dbReference type="PROSITE-ProRule" id="PRU00409"/>
    </source>
</evidence>
<dbReference type="PROSITE" id="PS50975">
    <property type="entry name" value="ATP_GRASP"/>
    <property type="match status" value="1"/>
</dbReference>
<dbReference type="InterPro" id="IPR041356">
    <property type="entry name" value="PGM1_C"/>
</dbReference>
<protein>
    <recommendedName>
        <fullName evidence="2">ATP-grasp domain-containing protein</fullName>
    </recommendedName>
</protein>
<proteinExistence type="predicted"/>
<keyword evidence="1" id="KW-0547">Nucleotide-binding</keyword>
<reference evidence="4" key="1">
    <citation type="submission" date="2015-11" db="EMBL/GenBank/DDBJ databases">
        <authorList>
            <person name="Varghese N."/>
        </authorList>
    </citation>
    <scope>NUCLEOTIDE SEQUENCE [LARGE SCALE GENOMIC DNA]</scope>
    <source>
        <strain evidence="4">DSM 45899</strain>
    </source>
</reference>
<dbReference type="GO" id="GO:0046872">
    <property type="term" value="F:metal ion binding"/>
    <property type="evidence" value="ECO:0007669"/>
    <property type="project" value="InterPro"/>
</dbReference>
<organism evidence="3 4">
    <name type="scientific">Parafrankia irregularis</name>
    <dbReference type="NCBI Taxonomy" id="795642"/>
    <lineage>
        <taxon>Bacteria</taxon>
        <taxon>Bacillati</taxon>
        <taxon>Actinomycetota</taxon>
        <taxon>Actinomycetes</taxon>
        <taxon>Frankiales</taxon>
        <taxon>Frankiaceae</taxon>
        <taxon>Parafrankia</taxon>
    </lineage>
</organism>
<dbReference type="Pfam" id="PF18105">
    <property type="entry name" value="PGM1_C"/>
    <property type="match status" value="1"/>
</dbReference>
<evidence type="ECO:0000313" key="3">
    <source>
        <dbReference type="EMBL" id="CUU59688.1"/>
    </source>
</evidence>
<dbReference type="RefSeq" id="WP_091283937.1">
    <property type="nucleotide sequence ID" value="NZ_FAOZ01000030.1"/>
</dbReference>
<dbReference type="SUPFAM" id="SSF56059">
    <property type="entry name" value="Glutathione synthetase ATP-binding domain-like"/>
    <property type="match status" value="1"/>
</dbReference>
<dbReference type="InterPro" id="IPR040754">
    <property type="entry name" value="PreAtp-grasp"/>
</dbReference>
<name>A0A0S4QY53_9ACTN</name>
<evidence type="ECO:0000259" key="2">
    <source>
        <dbReference type="PROSITE" id="PS50975"/>
    </source>
</evidence>
<accession>A0A0S4QY53</accession>
<dbReference type="EMBL" id="FAOZ01000030">
    <property type="protein sequence ID" value="CUU59688.1"/>
    <property type="molecule type" value="Genomic_DNA"/>
</dbReference>
<dbReference type="Pfam" id="PF18604">
    <property type="entry name" value="PreAtp-grasp"/>
    <property type="match status" value="1"/>
</dbReference>
<dbReference type="AlphaFoldDB" id="A0A0S4QY53"/>
<keyword evidence="4" id="KW-1185">Reference proteome</keyword>
<evidence type="ECO:0000313" key="4">
    <source>
        <dbReference type="Proteomes" id="UP000198802"/>
    </source>
</evidence>
<sequence>MSTVVLANTISPVMVSTPSPRYGRMMAAVTPRKLWQACGGDAVVTLAPASWEFRAYVGATLGREPDAVDVVAPPAVSTGHAVDVLRASGRIDEVVARGTVAPFALDPQVASLASAYGLRVAPYRDQPPAEAVRAASLINTKAGFRAVAAELGLPLAPGGAAGDAAQLRRKLPAVAERHRRVIVKLDRGSNGYGNFVVDADQGPVSEQVERGLAEAAEQRSGYVYEAFLDFHSVPSIEMEVLDDSVRPLYTCDQRTVDRSFTGMVTPATTASSLLTRLTAHATQVGWWLHRHGYRGVFDLDTGLHDVDGKTAFVCSEVNGRRTGGTYLHELSRLLLDAGPYEEIAWRADSRRAPAGARFAQGVRALADAGLAPSATGGGVVLTADTLEIDGRWRYLVVGTSPAAVAEREAACLAVLGTA</sequence>